<evidence type="ECO:0000256" key="2">
    <source>
        <dbReference type="SAM" id="Phobius"/>
    </source>
</evidence>
<keyword evidence="2" id="KW-0812">Transmembrane</keyword>
<evidence type="ECO:0000313" key="5">
    <source>
        <dbReference type="Proteomes" id="UP000321353"/>
    </source>
</evidence>
<dbReference type="PANTHER" id="PTHR35038">
    <property type="entry name" value="DISSIMILATORY SULFITE REDUCTASE SIRA"/>
    <property type="match status" value="1"/>
</dbReference>
<sequence length="478" mass="53684">MTNQKRILIAITGTACLVGYLFLTRKGRNNEIDADVLLRRQRQIDSAAEDDRLAQATDLDLLRKSGRGQPVPAHLVSEIDPSFDHWVVADRKLTHRAEVPFQPGQLPTPPSTDAPVHTNPGFLGADACKECHARQYDSFVETAHYRTSRHADPDDIIGSFQPGQNELNTGTVGVSFQMIERDGVPLQRTSFFGWQFDVPIHLTFGSSNIAETYAYWSGDKLYQLNCSCLGDGNRWINSPGYVDGDAAFARPILPGCIDCHSTYIDVREMPNRYTPQSLIVGISCERCHRPGKQHVQYHQANPDAKQARHISVPSKLTRQQQMDVCGQCHTSNKQLGNRRPFQFRPGDRLEDHYTMLDESQTDNQVHASNQSARLAMSRCFQASDMACVECHNPHHNERGQVQLFSERCLSCHETQHCTFPNPTGLNLGDNCIDCHMPKGSGNLHINTEQGKIFPPLRDHYIRVDAAATQDFLRSQQSP</sequence>
<dbReference type="Pfam" id="PF13435">
    <property type="entry name" value="Cytochrome_C554"/>
    <property type="match status" value="2"/>
</dbReference>
<feature type="transmembrane region" description="Helical" evidence="2">
    <location>
        <begin position="7"/>
        <end position="23"/>
    </location>
</feature>
<dbReference type="InterPro" id="IPR051829">
    <property type="entry name" value="Multiheme_Cytochr_ET"/>
</dbReference>
<gene>
    <name evidence="4" type="ORF">Mal15_34840</name>
</gene>
<organism evidence="4 5">
    <name type="scientific">Stieleria maiorica</name>
    <dbReference type="NCBI Taxonomy" id="2795974"/>
    <lineage>
        <taxon>Bacteria</taxon>
        <taxon>Pseudomonadati</taxon>
        <taxon>Planctomycetota</taxon>
        <taxon>Planctomycetia</taxon>
        <taxon>Pirellulales</taxon>
        <taxon>Pirellulaceae</taxon>
        <taxon>Stieleria</taxon>
    </lineage>
</organism>
<name>A0A5B9MHF1_9BACT</name>
<keyword evidence="1" id="KW-0732">Signal</keyword>
<dbReference type="EMBL" id="CP036264">
    <property type="protein sequence ID" value="QEF99420.1"/>
    <property type="molecule type" value="Genomic_DNA"/>
</dbReference>
<dbReference type="RefSeq" id="WP_147868814.1">
    <property type="nucleotide sequence ID" value="NZ_CP036264.1"/>
</dbReference>
<dbReference type="SUPFAM" id="SSF48695">
    <property type="entry name" value="Multiheme cytochromes"/>
    <property type="match status" value="1"/>
</dbReference>
<accession>A0A5B9MHF1</accession>
<proteinExistence type="predicted"/>
<keyword evidence="2" id="KW-0472">Membrane</keyword>
<dbReference type="Proteomes" id="UP000321353">
    <property type="component" value="Chromosome"/>
</dbReference>
<feature type="domain" description="Cytochrome c-552/4" evidence="3">
    <location>
        <begin position="253"/>
        <end position="288"/>
    </location>
</feature>
<keyword evidence="5" id="KW-1185">Reference proteome</keyword>
<dbReference type="InterPro" id="IPR036280">
    <property type="entry name" value="Multihaem_cyt_sf"/>
</dbReference>
<evidence type="ECO:0000313" key="4">
    <source>
        <dbReference type="EMBL" id="QEF99420.1"/>
    </source>
</evidence>
<dbReference type="InterPro" id="IPR023155">
    <property type="entry name" value="Cyt_c-552/4"/>
</dbReference>
<dbReference type="PANTHER" id="PTHR35038:SF8">
    <property type="entry name" value="C-TYPE POLYHEME CYTOCHROME OMCC"/>
    <property type="match status" value="1"/>
</dbReference>
<dbReference type="Gene3D" id="1.10.1130.10">
    <property type="entry name" value="Flavocytochrome C3, Chain A"/>
    <property type="match status" value="1"/>
</dbReference>
<evidence type="ECO:0000259" key="3">
    <source>
        <dbReference type="Pfam" id="PF13435"/>
    </source>
</evidence>
<reference evidence="4 5" key="1">
    <citation type="submission" date="2019-02" db="EMBL/GenBank/DDBJ databases">
        <title>Planctomycetal bacteria perform biofilm scaping via a novel small molecule.</title>
        <authorList>
            <person name="Jeske O."/>
            <person name="Boedeker C."/>
            <person name="Wiegand S."/>
            <person name="Breitling P."/>
            <person name="Kallscheuer N."/>
            <person name="Jogler M."/>
            <person name="Rohde M."/>
            <person name="Petersen J."/>
            <person name="Medema M.H."/>
            <person name="Surup F."/>
            <person name="Jogler C."/>
        </authorList>
    </citation>
    <scope>NUCLEOTIDE SEQUENCE [LARGE SCALE GENOMIC DNA]</scope>
    <source>
        <strain evidence="4 5">Mal15</strain>
    </source>
</reference>
<feature type="domain" description="Cytochrome c-552/4" evidence="3">
    <location>
        <begin position="127"/>
        <end position="153"/>
    </location>
</feature>
<dbReference type="AlphaFoldDB" id="A0A5B9MHF1"/>
<keyword evidence="2" id="KW-1133">Transmembrane helix</keyword>
<protein>
    <recommendedName>
        <fullName evidence="3">Cytochrome c-552/4 domain-containing protein</fullName>
    </recommendedName>
</protein>
<evidence type="ECO:0000256" key="1">
    <source>
        <dbReference type="ARBA" id="ARBA00022729"/>
    </source>
</evidence>
<dbReference type="KEGG" id="smam:Mal15_34840"/>